<evidence type="ECO:0000313" key="2">
    <source>
        <dbReference type="EMBL" id="OCL15462.1"/>
    </source>
</evidence>
<gene>
    <name evidence="2" type="ORF">AOQ84DRAFT_60928</name>
</gene>
<dbReference type="SUPFAM" id="SSF48403">
    <property type="entry name" value="Ankyrin repeat"/>
    <property type="match status" value="1"/>
</dbReference>
<dbReference type="InterPro" id="IPR036770">
    <property type="entry name" value="Ankyrin_rpt-contain_sf"/>
</dbReference>
<evidence type="ECO:0000313" key="3">
    <source>
        <dbReference type="Proteomes" id="UP000250140"/>
    </source>
</evidence>
<evidence type="ECO:0000256" key="1">
    <source>
        <dbReference type="SAM" id="MobiDB-lite"/>
    </source>
</evidence>
<accession>A0A8E2FE45</accession>
<protein>
    <submittedName>
        <fullName evidence="2">Uncharacterized protein</fullName>
    </submittedName>
</protein>
<dbReference type="Proteomes" id="UP000250140">
    <property type="component" value="Unassembled WGS sequence"/>
</dbReference>
<proteinExistence type="predicted"/>
<name>A0A8E2FE45_9PEZI</name>
<keyword evidence="3" id="KW-1185">Reference proteome</keyword>
<dbReference type="OrthoDB" id="3796990at2759"/>
<sequence length="243" mass="27206">MDQAVNPISARHLDINSTSAGNMPFKLNCCPGSSSKQFSGTSPGKAKPATHTSIGASQESRAKSHTCEGRKSRIYKRAKYQWYFQWRIGNLAVEVVTTNRRMIHSAKDSFGFTVSIQFWPSQTYFRQPGLALLYTSIPSQQGYYQPAPVLKTFPIIPEDAPIRQAICRGDLMAVRRLFAEGSASPRDQDPDGINLLAWAAVFGQVGICRYLLEEGEDPTTELWDEHSRIRVSMLMRGPIYPDE</sequence>
<dbReference type="AlphaFoldDB" id="A0A8E2FE45"/>
<feature type="compositionally biased region" description="Polar residues" evidence="1">
    <location>
        <begin position="50"/>
        <end position="59"/>
    </location>
</feature>
<reference evidence="2 3" key="1">
    <citation type="journal article" date="2016" name="Nat. Commun.">
        <title>Ectomycorrhizal ecology is imprinted in the genome of the dominant symbiotic fungus Cenococcum geophilum.</title>
        <authorList>
            <consortium name="DOE Joint Genome Institute"/>
            <person name="Peter M."/>
            <person name="Kohler A."/>
            <person name="Ohm R.A."/>
            <person name="Kuo A."/>
            <person name="Krutzmann J."/>
            <person name="Morin E."/>
            <person name="Arend M."/>
            <person name="Barry K.W."/>
            <person name="Binder M."/>
            <person name="Choi C."/>
            <person name="Clum A."/>
            <person name="Copeland A."/>
            <person name="Grisel N."/>
            <person name="Haridas S."/>
            <person name="Kipfer T."/>
            <person name="LaButti K."/>
            <person name="Lindquist E."/>
            <person name="Lipzen A."/>
            <person name="Maire R."/>
            <person name="Meier B."/>
            <person name="Mihaltcheva S."/>
            <person name="Molinier V."/>
            <person name="Murat C."/>
            <person name="Poggeler S."/>
            <person name="Quandt C.A."/>
            <person name="Sperisen C."/>
            <person name="Tritt A."/>
            <person name="Tisserant E."/>
            <person name="Crous P.W."/>
            <person name="Henrissat B."/>
            <person name="Nehls U."/>
            <person name="Egli S."/>
            <person name="Spatafora J.W."/>
            <person name="Grigoriev I.V."/>
            <person name="Martin F.M."/>
        </authorList>
    </citation>
    <scope>NUCLEOTIDE SEQUENCE [LARGE SCALE GENOMIC DNA]</scope>
    <source>
        <strain evidence="2 3">CBS 207.34</strain>
    </source>
</reference>
<organism evidence="2 3">
    <name type="scientific">Glonium stellatum</name>
    <dbReference type="NCBI Taxonomy" id="574774"/>
    <lineage>
        <taxon>Eukaryota</taxon>
        <taxon>Fungi</taxon>
        <taxon>Dikarya</taxon>
        <taxon>Ascomycota</taxon>
        <taxon>Pezizomycotina</taxon>
        <taxon>Dothideomycetes</taxon>
        <taxon>Pleosporomycetidae</taxon>
        <taxon>Gloniales</taxon>
        <taxon>Gloniaceae</taxon>
        <taxon>Glonium</taxon>
    </lineage>
</organism>
<dbReference type="EMBL" id="KV748445">
    <property type="protein sequence ID" value="OCL15462.1"/>
    <property type="molecule type" value="Genomic_DNA"/>
</dbReference>
<dbReference type="Gene3D" id="1.25.40.20">
    <property type="entry name" value="Ankyrin repeat-containing domain"/>
    <property type="match status" value="1"/>
</dbReference>
<feature type="region of interest" description="Disordered" evidence="1">
    <location>
        <begin position="36"/>
        <end position="68"/>
    </location>
</feature>